<sequence length="465" mass="51473">MSTVNPSFQEAIKVTPQGPNKYSAFLRPEWCIGTVPHGGYTTAVIYQLTLTHFAYAHPKQHKCAASPISIQLSFLRRTASGPATFEVEDVKIGARTSTIHVKLFQASEKKPGQLDIMVAGYVTVSPSEAEVGISANTGWKPHPAPVAGSRADGSVDLTALGRTGTDGAWRKLEAPFTAFRKAAAQIELFGPGDVETQQKRSENMLIDQWARFRPGGDVSGRWTEAAVAYLIDMFPMMLDGFDAMSATATAKERGTSLAEEKAKFWYPTVTLNVDIKKHLPAEGVEWLYSRIETKVVRDGRTDIEVTVLDEDGEVIAIGTQIGLVVGASRNVGTRKHHDYDFGTAHKTKSILPVYVLQQVKRRGWGLMRWPQEDEPLGAKLADLHNLNGFDVATPFLENHNSRVTVKDAYAQWVSVRVALLSPPPPPGTEYESEWDALVAESTQSHRLRIMEESVRSWYSRLTYYL</sequence>
<name>A0A7T7BHV2_PENDI</name>
<protein>
    <submittedName>
        <fullName evidence="3">Thioesterase-like superfamily-domain-containing protein</fullName>
    </submittedName>
</protein>
<proteinExistence type="predicted"/>
<dbReference type="RefSeq" id="XP_065955822.1">
    <property type="nucleotide sequence ID" value="XM_066100422.1"/>
</dbReference>
<dbReference type="AlphaFoldDB" id="A0A7T7BHV2"/>
<dbReference type="Pfam" id="PF13622">
    <property type="entry name" value="4HBT_3"/>
    <property type="match status" value="1"/>
</dbReference>
<dbReference type="InterPro" id="IPR049449">
    <property type="entry name" value="TesB_ACOT8-like_N"/>
</dbReference>
<dbReference type="GeneID" id="26236599"/>
<dbReference type="SUPFAM" id="SSF54637">
    <property type="entry name" value="Thioesterase/thiol ester dehydrase-isomerase"/>
    <property type="match status" value="2"/>
</dbReference>
<evidence type="ECO:0000259" key="1">
    <source>
        <dbReference type="Pfam" id="PF13622"/>
    </source>
</evidence>
<accession>A0A7T7BHV2</accession>
<gene>
    <name evidence="3" type="ORF">Pdw03_3193</name>
</gene>
<dbReference type="InterPro" id="IPR029069">
    <property type="entry name" value="HotDog_dom_sf"/>
</dbReference>
<reference evidence="3 4" key="1">
    <citation type="submission" date="2020-08" db="EMBL/GenBank/DDBJ databases">
        <title>The completed genome sequence of the pathogenic ascomycete fungus Penicillium digitatum.</title>
        <authorList>
            <person name="Wang M."/>
        </authorList>
    </citation>
    <scope>NUCLEOTIDE SEQUENCE [LARGE SCALE GENOMIC DNA]</scope>
    <source>
        <strain evidence="3 4">PdW03</strain>
    </source>
</reference>
<dbReference type="EMBL" id="CP060774">
    <property type="protein sequence ID" value="QQK40339.1"/>
    <property type="molecule type" value="Genomic_DNA"/>
</dbReference>
<dbReference type="InterPro" id="IPR042171">
    <property type="entry name" value="Acyl-CoA_hotdog"/>
</dbReference>
<dbReference type="PANTHER" id="PTHR38110">
    <property type="entry name" value="CHROMOSOME 23, WHOLE GENOME SHOTGUN SEQUENCE"/>
    <property type="match status" value="1"/>
</dbReference>
<dbReference type="VEuPathDB" id="FungiDB:PDIP_82830"/>
<dbReference type="Proteomes" id="UP000595662">
    <property type="component" value="Chromosome 1"/>
</dbReference>
<dbReference type="Pfam" id="PF20789">
    <property type="entry name" value="4HBT_3C"/>
    <property type="match status" value="1"/>
</dbReference>
<feature type="domain" description="Acyl-CoA thioesterase-like N-terminal HotDog" evidence="1">
    <location>
        <begin position="27"/>
        <end position="123"/>
    </location>
</feature>
<evidence type="ECO:0000313" key="4">
    <source>
        <dbReference type="Proteomes" id="UP000595662"/>
    </source>
</evidence>
<dbReference type="InterPro" id="IPR049450">
    <property type="entry name" value="ACOT8-like_C"/>
</dbReference>
<dbReference type="Gene3D" id="2.40.160.210">
    <property type="entry name" value="Acyl-CoA thioesterase, double hotdog domain"/>
    <property type="match status" value="1"/>
</dbReference>
<dbReference type="InterPro" id="IPR052389">
    <property type="entry name" value="Sec_Metab_Biosynth-Assoc"/>
</dbReference>
<evidence type="ECO:0000259" key="2">
    <source>
        <dbReference type="Pfam" id="PF20789"/>
    </source>
</evidence>
<dbReference type="PANTHER" id="PTHR38110:SF3">
    <property type="entry name" value="THIOESTERASE-LIKE SUPERFAMILY-DOMAIN-CONTAINING PROTEIN"/>
    <property type="match status" value="1"/>
</dbReference>
<evidence type="ECO:0000313" key="3">
    <source>
        <dbReference type="EMBL" id="QQK40339.1"/>
    </source>
</evidence>
<feature type="domain" description="Acyl-CoA thioesterase-like C-terminal" evidence="2">
    <location>
        <begin position="180"/>
        <end position="324"/>
    </location>
</feature>
<organism evidence="3 4">
    <name type="scientific">Penicillium digitatum</name>
    <name type="common">Green mold</name>
    <dbReference type="NCBI Taxonomy" id="36651"/>
    <lineage>
        <taxon>Eukaryota</taxon>
        <taxon>Fungi</taxon>
        <taxon>Dikarya</taxon>
        <taxon>Ascomycota</taxon>
        <taxon>Pezizomycotina</taxon>
        <taxon>Eurotiomycetes</taxon>
        <taxon>Eurotiomycetidae</taxon>
        <taxon>Eurotiales</taxon>
        <taxon>Aspergillaceae</taxon>
        <taxon>Penicillium</taxon>
    </lineage>
</organism>